<dbReference type="SUPFAM" id="SSF52768">
    <property type="entry name" value="Arginase/deacetylase"/>
    <property type="match status" value="1"/>
</dbReference>
<dbReference type="PIRSF" id="PIRSF036979">
    <property type="entry name" value="Arginase"/>
    <property type="match status" value="1"/>
</dbReference>
<dbReference type="EMBL" id="JAKZGP010000032">
    <property type="protein sequence ID" value="MCH7410217.1"/>
    <property type="molecule type" value="Genomic_DNA"/>
</dbReference>
<dbReference type="CDD" id="cd09988">
    <property type="entry name" value="Formimidoylglutamase"/>
    <property type="match status" value="1"/>
</dbReference>
<feature type="binding site" evidence="5">
    <location>
        <position position="156"/>
    </location>
    <ligand>
        <name>Mn(2+)</name>
        <dbReference type="ChEBI" id="CHEBI:29035"/>
        <label>2</label>
    </ligand>
</feature>
<keyword evidence="1 5" id="KW-0479">Metal-binding</keyword>
<feature type="binding site" evidence="5">
    <location>
        <position position="249"/>
    </location>
    <ligand>
        <name>Mn(2+)</name>
        <dbReference type="ChEBI" id="CHEBI:29035"/>
        <label>2</label>
    </ligand>
</feature>
<gene>
    <name evidence="5 8" type="primary">hutG</name>
    <name evidence="8" type="ORF">MM239_12485</name>
</gene>
<evidence type="ECO:0000256" key="2">
    <source>
        <dbReference type="ARBA" id="ARBA00022801"/>
    </source>
</evidence>
<dbReference type="GO" id="GO:0050415">
    <property type="term" value="F:formimidoylglutamase activity"/>
    <property type="evidence" value="ECO:0007669"/>
    <property type="project" value="UniProtKB-EC"/>
</dbReference>
<feature type="binding site" evidence="5">
    <location>
        <position position="160"/>
    </location>
    <ligand>
        <name>Mn(2+)</name>
        <dbReference type="ChEBI" id="CHEBI:29035"/>
        <label>1</label>
    </ligand>
</feature>
<dbReference type="PROSITE" id="PS51409">
    <property type="entry name" value="ARGINASE_2"/>
    <property type="match status" value="1"/>
</dbReference>
<keyword evidence="2 5" id="KW-0378">Hydrolase</keyword>
<feature type="binding site" evidence="5">
    <location>
        <position position="129"/>
    </location>
    <ligand>
        <name>Mn(2+)</name>
        <dbReference type="ChEBI" id="CHEBI:29035"/>
        <label>1</label>
    </ligand>
</feature>
<evidence type="ECO:0000256" key="1">
    <source>
        <dbReference type="ARBA" id="ARBA00022723"/>
    </source>
</evidence>
<keyword evidence="9" id="KW-1185">Reference proteome</keyword>
<comment type="similarity">
    <text evidence="5 7">Belongs to the arginase family.</text>
</comment>
<sequence length="322" mass="35865">MKNHKSTPPLFWKGRQADTIQYWHQKVRCVEDLKINLEKYSENLALLGYAVDEGVRRNQGRMGASSGPDGIKNVLGSMAYHLPQDINLQDFGNIIMEEGDLEEMHMLTKSTITQLLGKNYFPIILGGGHDLSFPHGSALIDHLASTGQKLGVLNLDAHFDLRPLVNGKAHSGSPFLQLLEYAIEKNTTLKYACMGIQNAANPISLFETAKNNNVSWMASEHCNLFHWDKSALFLKEFLDEVDKVYLTIDLDGFASAYAPGVSASSPMGFEPSFALQVLEILAKSGKLISMDVVEYNPSYDIDLTTAKLAARCIEYTLRKIYE</sequence>
<organism evidence="8 9">
    <name type="scientific">Belliella filtrata</name>
    <dbReference type="NCBI Taxonomy" id="2923435"/>
    <lineage>
        <taxon>Bacteria</taxon>
        <taxon>Pseudomonadati</taxon>
        <taxon>Bacteroidota</taxon>
        <taxon>Cytophagia</taxon>
        <taxon>Cytophagales</taxon>
        <taxon>Cyclobacteriaceae</taxon>
        <taxon>Belliella</taxon>
    </lineage>
</organism>
<keyword evidence="4 5" id="KW-0464">Manganese</keyword>
<dbReference type="EC" id="3.5.3.8" evidence="5 6"/>
<comment type="cofactor">
    <cofactor evidence="5">
        <name>Mn(2+)</name>
        <dbReference type="ChEBI" id="CHEBI:29035"/>
    </cofactor>
    <text evidence="5">Binds 2 manganese ions per subunit.</text>
</comment>
<reference evidence="8" key="1">
    <citation type="submission" date="2022-03" db="EMBL/GenBank/DDBJ databases">
        <title>De novo assembled genomes of Belliella spp. (Cyclobacteriaceae) strains.</title>
        <authorList>
            <person name="Szabo A."/>
            <person name="Korponai K."/>
            <person name="Felfoldi T."/>
        </authorList>
    </citation>
    <scope>NUCLEOTIDE SEQUENCE</scope>
    <source>
        <strain evidence="8">DSM 111904</strain>
    </source>
</reference>
<evidence type="ECO:0000313" key="8">
    <source>
        <dbReference type="EMBL" id="MCH7410217.1"/>
    </source>
</evidence>
<dbReference type="InterPro" id="IPR023696">
    <property type="entry name" value="Ureohydrolase_dom_sf"/>
</dbReference>
<dbReference type="PANTHER" id="PTHR11358">
    <property type="entry name" value="ARGINASE/AGMATINASE"/>
    <property type="match status" value="1"/>
</dbReference>
<dbReference type="RefSeq" id="WP_241348584.1">
    <property type="nucleotide sequence ID" value="NZ_JAKZGP010000032.1"/>
</dbReference>
<evidence type="ECO:0000256" key="3">
    <source>
        <dbReference type="ARBA" id="ARBA00022808"/>
    </source>
</evidence>
<feature type="binding site" evidence="5">
    <location>
        <position position="249"/>
    </location>
    <ligand>
        <name>Mn(2+)</name>
        <dbReference type="ChEBI" id="CHEBI:29035"/>
        <label>1</label>
    </ligand>
</feature>
<evidence type="ECO:0000256" key="6">
    <source>
        <dbReference type="NCBIfam" id="TIGR01227"/>
    </source>
</evidence>
<dbReference type="InterPro" id="IPR005923">
    <property type="entry name" value="HutG"/>
</dbReference>
<evidence type="ECO:0000256" key="4">
    <source>
        <dbReference type="ARBA" id="ARBA00023211"/>
    </source>
</evidence>
<feature type="binding site" evidence="5">
    <location>
        <position position="156"/>
    </location>
    <ligand>
        <name>Mn(2+)</name>
        <dbReference type="ChEBI" id="CHEBI:29035"/>
        <label>1</label>
    </ligand>
</feature>
<comment type="catalytic activity">
    <reaction evidence="5">
        <text>N-formimidoyl-L-glutamate + H2O = formamide + L-glutamate</text>
        <dbReference type="Rhea" id="RHEA:22492"/>
        <dbReference type="ChEBI" id="CHEBI:15377"/>
        <dbReference type="ChEBI" id="CHEBI:16397"/>
        <dbReference type="ChEBI" id="CHEBI:29985"/>
        <dbReference type="ChEBI" id="CHEBI:58928"/>
        <dbReference type="EC" id="3.5.3.8"/>
    </reaction>
</comment>
<proteinExistence type="inferred from homology"/>
<dbReference type="NCBIfam" id="TIGR01227">
    <property type="entry name" value="hutG"/>
    <property type="match status" value="1"/>
</dbReference>
<protein>
    <recommendedName>
        <fullName evidence="5 6">Formimidoylglutamase</fullName>
        <ecNumber evidence="5 6">3.5.3.8</ecNumber>
    </recommendedName>
    <alternativeName>
        <fullName evidence="5">Formiminoglutamase</fullName>
    </alternativeName>
    <alternativeName>
        <fullName evidence="5">Formiminoglutamate hydrolase</fullName>
    </alternativeName>
</protein>
<dbReference type="HAMAP" id="MF_00737">
    <property type="entry name" value="Formimidoylglutam"/>
    <property type="match status" value="1"/>
</dbReference>
<dbReference type="Pfam" id="PF00491">
    <property type="entry name" value="Arginase"/>
    <property type="match status" value="1"/>
</dbReference>
<accession>A0ABS9V1C4</accession>
<evidence type="ECO:0000256" key="7">
    <source>
        <dbReference type="PROSITE-ProRule" id="PRU00742"/>
    </source>
</evidence>
<feature type="binding site" evidence="5">
    <location>
        <position position="158"/>
    </location>
    <ligand>
        <name>Mn(2+)</name>
        <dbReference type="ChEBI" id="CHEBI:29035"/>
        <label>2</label>
    </ligand>
</feature>
<comment type="pathway">
    <text evidence="5">Amino-acid degradation; L-histidine degradation into L-glutamate; L-glutamate from N-formimidoyl-L-glutamate (hydrolase route): step 1/1.</text>
</comment>
<evidence type="ECO:0000313" key="9">
    <source>
        <dbReference type="Proteomes" id="UP001165489"/>
    </source>
</evidence>
<evidence type="ECO:0000256" key="5">
    <source>
        <dbReference type="HAMAP-Rule" id="MF_00737"/>
    </source>
</evidence>
<comment type="caution">
    <text evidence="8">The sequence shown here is derived from an EMBL/GenBank/DDBJ whole genome shotgun (WGS) entry which is preliminary data.</text>
</comment>
<dbReference type="Proteomes" id="UP001165489">
    <property type="component" value="Unassembled WGS sequence"/>
</dbReference>
<dbReference type="InterPro" id="IPR006035">
    <property type="entry name" value="Ureohydrolase"/>
</dbReference>
<dbReference type="Gene3D" id="3.40.800.10">
    <property type="entry name" value="Ureohydrolase domain"/>
    <property type="match status" value="1"/>
</dbReference>
<name>A0ABS9V1C4_9BACT</name>
<comment type="function">
    <text evidence="5">Catalyzes the conversion of N-formimidoyl-L-glutamate to L-glutamate and formamide.</text>
</comment>
<feature type="binding site" evidence="5">
    <location>
        <position position="251"/>
    </location>
    <ligand>
        <name>Mn(2+)</name>
        <dbReference type="ChEBI" id="CHEBI:29035"/>
        <label>2</label>
    </ligand>
</feature>
<dbReference type="PANTHER" id="PTHR11358:SF35">
    <property type="entry name" value="FORMIMIDOYLGLUTAMASE"/>
    <property type="match status" value="1"/>
</dbReference>
<keyword evidence="3 5" id="KW-0369">Histidine metabolism</keyword>